<dbReference type="PANTHER" id="PTHR32432">
    <property type="entry name" value="CELL DIVISION PROTEIN FTSA-RELATED"/>
    <property type="match status" value="1"/>
</dbReference>
<gene>
    <name evidence="1" type="ORF">PAECIP111891_03453</name>
</gene>
<evidence type="ECO:0008006" key="3">
    <source>
        <dbReference type="Google" id="ProtNLM"/>
    </source>
</evidence>
<sequence length="488" mass="52520">MKETHLMSVGLDIGTCTTKLVVSRLTLAERGSLYTISRDEITERKLLYASPICRTPLLDPITLDAAQLTEFLEAELATAGVALADIGSGAVIMTGETATKTNAEALLHRLAEQAGAFVVATAGSDLEAIMAGKGSGAAVRSLTRHHTVANMDIGGGTANVAWFRNGIPIATVTFHMGGSVIRLQADGTVTYVSSAIKRWLDEQGMLMVPGQIVNIHELRELTRRMARAVGQFVAGSPDKAGNELLLLGQRPNQLPHADEWMLSGGIAELLSRPAILELAEVTTYDDIGPLLAQVIRETWTELGLPLVKAGHMQRATVIGAGLQSVELSGSTIHVDADTLPIRNVPIVTLHLQQEPVRLATALKDLLQQASQLYGTSNQTPFGIALITEQEQSYTYKHLQVLASQLIPQLTSYFTHQHTIVMLCDQDMAKALGQLLSLGCQGSPRIVCIDGISLDFGDYIDLGELIGNRTIPVIVKTLLFPNETSEVRL</sequence>
<protein>
    <recommendedName>
        <fullName evidence="3">Ethanolamine utilization protein</fullName>
    </recommendedName>
</protein>
<name>A0ABN8GIH5_9BACL</name>
<organism evidence="1 2">
    <name type="scientific">Paenibacillus allorhizoplanae</name>
    <dbReference type="NCBI Taxonomy" id="2905648"/>
    <lineage>
        <taxon>Bacteria</taxon>
        <taxon>Bacillati</taxon>
        <taxon>Bacillota</taxon>
        <taxon>Bacilli</taxon>
        <taxon>Bacillales</taxon>
        <taxon>Paenibacillaceae</taxon>
        <taxon>Paenibacillus</taxon>
    </lineage>
</organism>
<dbReference type="Pfam" id="PF06277">
    <property type="entry name" value="EutA"/>
    <property type="match status" value="1"/>
</dbReference>
<dbReference type="Proteomes" id="UP000838821">
    <property type="component" value="Unassembled WGS sequence"/>
</dbReference>
<dbReference type="PIRSF" id="PIRSF012293">
    <property type="entry name" value="EutA"/>
    <property type="match status" value="1"/>
</dbReference>
<proteinExistence type="predicted"/>
<evidence type="ECO:0000313" key="2">
    <source>
        <dbReference type="Proteomes" id="UP000838821"/>
    </source>
</evidence>
<dbReference type="InterPro" id="IPR043129">
    <property type="entry name" value="ATPase_NBD"/>
</dbReference>
<dbReference type="SUPFAM" id="SSF53067">
    <property type="entry name" value="Actin-like ATPase domain"/>
    <property type="match status" value="1"/>
</dbReference>
<dbReference type="InterPro" id="IPR009377">
    <property type="entry name" value="EutA"/>
</dbReference>
<keyword evidence="2" id="KW-1185">Reference proteome</keyword>
<dbReference type="InterPro" id="IPR050696">
    <property type="entry name" value="FtsA/MreB"/>
</dbReference>
<evidence type="ECO:0000313" key="1">
    <source>
        <dbReference type="EMBL" id="CAH1209957.1"/>
    </source>
</evidence>
<comment type="caution">
    <text evidence="1">The sequence shown here is derived from an EMBL/GenBank/DDBJ whole genome shotgun (WGS) entry which is preliminary data.</text>
</comment>
<dbReference type="EMBL" id="CAKMMW010000009">
    <property type="protein sequence ID" value="CAH1209957.1"/>
    <property type="molecule type" value="Genomic_DNA"/>
</dbReference>
<accession>A0ABN8GIH5</accession>
<dbReference type="RefSeq" id="WP_236289030.1">
    <property type="nucleotide sequence ID" value="NZ_CAKMMW010000009.1"/>
</dbReference>
<dbReference type="PANTHER" id="PTHR32432:SF13">
    <property type="entry name" value="ETHANOLAMINE AMMONIA-LYASE REACTIVASE EUTA"/>
    <property type="match status" value="1"/>
</dbReference>
<reference evidence="1" key="1">
    <citation type="submission" date="2022-01" db="EMBL/GenBank/DDBJ databases">
        <authorList>
            <person name="Criscuolo A."/>
        </authorList>
    </citation>
    <scope>NUCLEOTIDE SEQUENCE</scope>
    <source>
        <strain evidence="1">CIP111891</strain>
    </source>
</reference>